<reference evidence="4" key="1">
    <citation type="submission" date="2020-11" db="EMBL/GenBank/DDBJ databases">
        <title>Kefir isolates.</title>
        <authorList>
            <person name="Marcisauskas S."/>
            <person name="Kim Y."/>
            <person name="Blasche S."/>
        </authorList>
    </citation>
    <scope>NUCLEOTIDE SEQUENCE</scope>
    <source>
        <strain evidence="4">Olga-1</strain>
    </source>
</reference>
<proteinExistence type="predicted"/>
<gene>
    <name evidence="4" type="ORF">C6P40_005056</name>
</gene>
<organism evidence="4 5">
    <name type="scientific">Pichia californica</name>
    <dbReference type="NCBI Taxonomy" id="460514"/>
    <lineage>
        <taxon>Eukaryota</taxon>
        <taxon>Fungi</taxon>
        <taxon>Dikarya</taxon>
        <taxon>Ascomycota</taxon>
        <taxon>Saccharomycotina</taxon>
        <taxon>Pichiomycetes</taxon>
        <taxon>Pichiales</taxon>
        <taxon>Pichiaceae</taxon>
        <taxon>Pichia</taxon>
    </lineage>
</organism>
<feature type="compositionally biased region" description="Basic residues" evidence="2">
    <location>
        <begin position="73"/>
        <end position="84"/>
    </location>
</feature>
<evidence type="ECO:0000256" key="2">
    <source>
        <dbReference type="SAM" id="MobiDB-lite"/>
    </source>
</evidence>
<protein>
    <recommendedName>
        <fullName evidence="3">C2H2-type domain-containing protein</fullName>
    </recommendedName>
</protein>
<dbReference type="PROSITE" id="PS00028">
    <property type="entry name" value="ZINC_FINGER_C2H2_1"/>
    <property type="match status" value="1"/>
</dbReference>
<dbReference type="PROSITE" id="PS50157">
    <property type="entry name" value="ZINC_FINGER_C2H2_2"/>
    <property type="match status" value="1"/>
</dbReference>
<evidence type="ECO:0000259" key="3">
    <source>
        <dbReference type="PROSITE" id="PS50157"/>
    </source>
</evidence>
<evidence type="ECO:0000313" key="4">
    <source>
        <dbReference type="EMBL" id="KAG0684758.1"/>
    </source>
</evidence>
<feature type="region of interest" description="Disordered" evidence="2">
    <location>
        <begin position="1"/>
        <end position="30"/>
    </location>
</feature>
<keyword evidence="1" id="KW-0479">Metal-binding</keyword>
<evidence type="ECO:0000313" key="5">
    <source>
        <dbReference type="Proteomes" id="UP000697127"/>
    </source>
</evidence>
<feature type="non-terminal residue" evidence="4">
    <location>
        <position position="1"/>
    </location>
</feature>
<dbReference type="InterPro" id="IPR013087">
    <property type="entry name" value="Znf_C2H2_type"/>
</dbReference>
<name>A0A9P6WHH7_9ASCO</name>
<feature type="compositionally biased region" description="Basic and acidic residues" evidence="2">
    <location>
        <begin position="1"/>
        <end position="11"/>
    </location>
</feature>
<keyword evidence="1" id="KW-0863">Zinc-finger</keyword>
<feature type="domain" description="C2H2-type" evidence="3">
    <location>
        <begin position="105"/>
        <end position="134"/>
    </location>
</feature>
<sequence>LNDGLEDRIDDQVDDDIYGETYQDEENISLKTPSSKILQTSKTDKKLEELSKLLNGVDLESDDDDWVGSSNKSKTKARKGKSKSKSSNTSDSTKRTGSSENINIERCSVCSESFTSRNKLFQHVNVTGHAAPPSK</sequence>
<comment type="caution">
    <text evidence="4">The sequence shown here is derived from an EMBL/GenBank/DDBJ whole genome shotgun (WGS) entry which is preliminary data.</text>
</comment>
<keyword evidence="1" id="KW-0862">Zinc</keyword>
<feature type="non-terminal residue" evidence="4">
    <location>
        <position position="135"/>
    </location>
</feature>
<dbReference type="Proteomes" id="UP000697127">
    <property type="component" value="Unassembled WGS sequence"/>
</dbReference>
<feature type="region of interest" description="Disordered" evidence="2">
    <location>
        <begin position="59"/>
        <end position="102"/>
    </location>
</feature>
<dbReference type="GO" id="GO:0008270">
    <property type="term" value="F:zinc ion binding"/>
    <property type="evidence" value="ECO:0007669"/>
    <property type="project" value="UniProtKB-KW"/>
</dbReference>
<feature type="compositionally biased region" description="Acidic residues" evidence="2">
    <location>
        <begin position="12"/>
        <end position="27"/>
    </location>
</feature>
<keyword evidence="5" id="KW-1185">Reference proteome</keyword>
<accession>A0A9P6WHH7</accession>
<dbReference type="EMBL" id="PUHW01000800">
    <property type="protein sequence ID" value="KAG0684758.1"/>
    <property type="molecule type" value="Genomic_DNA"/>
</dbReference>
<evidence type="ECO:0000256" key="1">
    <source>
        <dbReference type="PROSITE-ProRule" id="PRU00042"/>
    </source>
</evidence>
<dbReference type="OrthoDB" id="552049at2759"/>
<dbReference type="AlphaFoldDB" id="A0A9P6WHH7"/>